<feature type="domain" description="UspA" evidence="2">
    <location>
        <begin position="25"/>
        <end position="158"/>
    </location>
</feature>
<dbReference type="Pfam" id="PF00582">
    <property type="entry name" value="Usp"/>
    <property type="match status" value="2"/>
</dbReference>
<dbReference type="InterPro" id="IPR006015">
    <property type="entry name" value="Universal_stress_UspA"/>
</dbReference>
<comment type="caution">
    <text evidence="3">The sequence shown here is derived from an EMBL/GenBank/DDBJ whole genome shotgun (WGS) entry which is preliminary data.</text>
</comment>
<feature type="domain" description="UspA" evidence="2">
    <location>
        <begin position="168"/>
        <end position="303"/>
    </location>
</feature>
<dbReference type="PANTHER" id="PTHR31964:SF113">
    <property type="entry name" value="USPA DOMAIN-CONTAINING PROTEIN"/>
    <property type="match status" value="1"/>
</dbReference>
<dbReference type="InterPro" id="IPR014729">
    <property type="entry name" value="Rossmann-like_a/b/a_fold"/>
</dbReference>
<dbReference type="PRINTS" id="PR01438">
    <property type="entry name" value="UNVRSLSTRESS"/>
</dbReference>
<name>A0ABU4T7X2_9PSEU</name>
<reference evidence="3 4" key="1">
    <citation type="submission" date="2023-11" db="EMBL/GenBank/DDBJ databases">
        <title>Lentzea sokolovensis, sp. nov., Lentzea kristufkii, sp. nov., and Lentzea miocenensis, sp. nov., rare actinobacteria from Sokolov Coal Basin, Miocene lacustrine sediment, Czech Republic.</title>
        <authorList>
            <person name="Lara A."/>
            <person name="Kotroba L."/>
            <person name="Nouioui I."/>
            <person name="Neumann-Schaal M."/>
            <person name="Mast Y."/>
            <person name="Chronakova A."/>
        </authorList>
    </citation>
    <scope>NUCLEOTIDE SEQUENCE [LARGE SCALE GENOMIC DNA]</scope>
    <source>
        <strain evidence="3 4">BCCO 10_0856</strain>
    </source>
</reference>
<dbReference type="CDD" id="cd23659">
    <property type="entry name" value="USP_At3g01520-like"/>
    <property type="match status" value="1"/>
</dbReference>
<dbReference type="RefSeq" id="WP_319969286.1">
    <property type="nucleotide sequence ID" value="NZ_JAXAVW010000025.1"/>
</dbReference>
<organism evidence="3 4">
    <name type="scientific">Lentzea miocenica</name>
    <dbReference type="NCBI Taxonomy" id="3095431"/>
    <lineage>
        <taxon>Bacteria</taxon>
        <taxon>Bacillati</taxon>
        <taxon>Actinomycetota</taxon>
        <taxon>Actinomycetes</taxon>
        <taxon>Pseudonocardiales</taxon>
        <taxon>Pseudonocardiaceae</taxon>
        <taxon>Lentzea</taxon>
    </lineage>
</organism>
<dbReference type="EMBL" id="JAXAVW010000025">
    <property type="protein sequence ID" value="MDX8034264.1"/>
    <property type="molecule type" value="Genomic_DNA"/>
</dbReference>
<protein>
    <submittedName>
        <fullName evidence="3">Universal stress protein</fullName>
    </submittedName>
</protein>
<comment type="similarity">
    <text evidence="1">Belongs to the universal stress protein A family.</text>
</comment>
<accession>A0ABU4T7X2</accession>
<keyword evidence="4" id="KW-1185">Reference proteome</keyword>
<dbReference type="InterPro" id="IPR006016">
    <property type="entry name" value="UspA"/>
</dbReference>
<dbReference type="Gene3D" id="3.40.50.620">
    <property type="entry name" value="HUPs"/>
    <property type="match status" value="2"/>
</dbReference>
<dbReference type="PANTHER" id="PTHR31964">
    <property type="entry name" value="ADENINE NUCLEOTIDE ALPHA HYDROLASES-LIKE SUPERFAMILY PROTEIN"/>
    <property type="match status" value="1"/>
</dbReference>
<evidence type="ECO:0000313" key="3">
    <source>
        <dbReference type="EMBL" id="MDX8034264.1"/>
    </source>
</evidence>
<evidence type="ECO:0000259" key="2">
    <source>
        <dbReference type="Pfam" id="PF00582"/>
    </source>
</evidence>
<proteinExistence type="inferred from homology"/>
<evidence type="ECO:0000256" key="1">
    <source>
        <dbReference type="ARBA" id="ARBA00008791"/>
    </source>
</evidence>
<gene>
    <name evidence="3" type="ORF">SK803_28950</name>
</gene>
<evidence type="ECO:0000313" key="4">
    <source>
        <dbReference type="Proteomes" id="UP001285521"/>
    </source>
</evidence>
<dbReference type="Proteomes" id="UP001285521">
    <property type="component" value="Unassembled WGS sequence"/>
</dbReference>
<dbReference type="SUPFAM" id="SSF52402">
    <property type="entry name" value="Adenine nucleotide alpha hydrolases-like"/>
    <property type="match status" value="2"/>
</dbReference>
<sequence>MGADRAGLDRALRRVTVPVGHSNVVVAGVDGSESSLRAVRWAAEEAVRRGAELRLVHAELPLPAGVPDASGTARRALHDEAMAWMHDAAAAVKKIAPALDFETRVEVTAEAWLLEQESETAAVLVVGSRGLGGFTGLPLGSVAIALSSSSRCPVVIVRGEECTPDAPVIAGVDGAPENWLVVDRAFEEAAARGTSLVAVHAWTPPFGDEDFAASVGIRWSELGAVRESRVAQRLAACAHRHPDVLVEQYVLHGSPAARLVEFGACASLLVVGLHGGGRPSGMELGATSHAVMQFAPCPVLLVRPGLTEQVGHTRRVV</sequence>